<keyword evidence="4" id="KW-0963">Cytoplasm</keyword>
<feature type="domain" description="Fe2OG dioxygenase" evidence="11">
    <location>
        <begin position="228"/>
        <end position="328"/>
    </location>
</feature>
<organism evidence="12 13">
    <name type="scientific">Kalanchoe fedtschenkoi</name>
    <name type="common">Lavender scallops</name>
    <name type="synonym">South American air plant</name>
    <dbReference type="NCBI Taxonomy" id="63787"/>
    <lineage>
        <taxon>Eukaryota</taxon>
        <taxon>Viridiplantae</taxon>
        <taxon>Streptophyta</taxon>
        <taxon>Embryophyta</taxon>
        <taxon>Tracheophyta</taxon>
        <taxon>Spermatophyta</taxon>
        <taxon>Magnoliopsida</taxon>
        <taxon>eudicotyledons</taxon>
        <taxon>Gunneridae</taxon>
        <taxon>Pentapetalae</taxon>
        <taxon>Saxifragales</taxon>
        <taxon>Crassulaceae</taxon>
        <taxon>Kalanchoe</taxon>
    </lineage>
</organism>
<dbReference type="Gene3D" id="2.60.120.330">
    <property type="entry name" value="B-lactam Antibiotic, Isopenicillin N Synthase, Chain"/>
    <property type="match status" value="1"/>
</dbReference>
<dbReference type="PRINTS" id="PR00682">
    <property type="entry name" value="IPNSYNTHASE"/>
</dbReference>
<dbReference type="GO" id="GO:0005634">
    <property type="term" value="C:nucleus"/>
    <property type="evidence" value="ECO:0007669"/>
    <property type="project" value="UniProtKB-SubCell"/>
</dbReference>
<dbReference type="FunFam" id="2.60.120.330:FF:000015">
    <property type="entry name" value="Protein DMR6-LIKE OXYGENASE 1"/>
    <property type="match status" value="1"/>
</dbReference>
<dbReference type="GO" id="GO:0046872">
    <property type="term" value="F:metal ion binding"/>
    <property type="evidence" value="ECO:0007669"/>
    <property type="project" value="UniProtKB-KW"/>
</dbReference>
<dbReference type="Gramene" id="Kaladp0095s0182.1.v1.1">
    <property type="protein sequence ID" value="Kaladp0095s0182.1.v1.1"/>
    <property type="gene ID" value="Kaladp0095s0182.v1.1"/>
</dbReference>
<keyword evidence="5 9" id="KW-0479">Metal-binding</keyword>
<evidence type="ECO:0000256" key="10">
    <source>
        <dbReference type="SAM" id="MobiDB-lite"/>
    </source>
</evidence>
<sequence>MSPAMTRSIEDHEVHNSEDDHSQCLKGVKLLHDAGVTHIPRKYILPFPDRPDNAPTALSKRGASTNLINLPIIDLAELQGPNRSTAITSLSNACESFGFFQVVNHGIPEHVIADMMDVGGRFFDLPYEARRRYLSSDMRAPVRCGTSFNQNKDGVFCWRDFLKMVCDHSSPDALAQWPDSPAELRNCAYSYSKEAKNLFVKLMDAILESLGLRDSSIDADEMLEGFENGSQLMVVNCYPPCPQPELTLGMPPHSDYGFLTLLLQDEVRGLQIQHRGNWVTVDPIPNAFVVNVGDHLEIFSNGLYKSVLHRVLANSKRLRSSIASLHSLPLDRTISPCETLVNRYGEKIYKDTSFADFLEYASTREPKGKDFLESRKL</sequence>
<comment type="function">
    <text evidence="8">Involved in the regulation of shoot development and salicylic acid (SA) homeostasis.</text>
</comment>
<dbReference type="InterPro" id="IPR044861">
    <property type="entry name" value="IPNS-like_FE2OG_OXY"/>
</dbReference>
<name>A0A7N0V0I1_KALFE</name>
<dbReference type="InterPro" id="IPR027443">
    <property type="entry name" value="IPNS-like_sf"/>
</dbReference>
<keyword evidence="13" id="KW-1185">Reference proteome</keyword>
<evidence type="ECO:0000259" key="11">
    <source>
        <dbReference type="PROSITE" id="PS51471"/>
    </source>
</evidence>
<dbReference type="EnsemblPlants" id="Kaladp0095s0182.1.v1.1">
    <property type="protein sequence ID" value="Kaladp0095s0182.1.v1.1"/>
    <property type="gene ID" value="Kaladp0095s0182.v1.1"/>
</dbReference>
<accession>A0A7N0V0I1</accession>
<evidence type="ECO:0000256" key="8">
    <source>
        <dbReference type="ARBA" id="ARBA00059922"/>
    </source>
</evidence>
<evidence type="ECO:0000256" key="6">
    <source>
        <dbReference type="ARBA" id="ARBA00023004"/>
    </source>
</evidence>
<dbReference type="SUPFAM" id="SSF51197">
    <property type="entry name" value="Clavaminate synthase-like"/>
    <property type="match status" value="1"/>
</dbReference>
<evidence type="ECO:0000256" key="2">
    <source>
        <dbReference type="ARBA" id="ARBA00004496"/>
    </source>
</evidence>
<dbReference type="Pfam" id="PF14226">
    <property type="entry name" value="DIOX_N"/>
    <property type="match status" value="1"/>
</dbReference>
<dbReference type="Proteomes" id="UP000594263">
    <property type="component" value="Unplaced"/>
</dbReference>
<comment type="subcellular location">
    <subcellularLocation>
        <location evidence="2">Cytoplasm</location>
    </subcellularLocation>
    <subcellularLocation>
        <location evidence="1">Nucleus</location>
    </subcellularLocation>
</comment>
<feature type="compositionally biased region" description="Basic and acidic residues" evidence="10">
    <location>
        <begin position="8"/>
        <end position="21"/>
    </location>
</feature>
<feature type="region of interest" description="Disordered" evidence="10">
    <location>
        <begin position="1"/>
        <end position="21"/>
    </location>
</feature>
<evidence type="ECO:0000313" key="12">
    <source>
        <dbReference type="EnsemblPlants" id="Kaladp0095s0182.1.v1.1"/>
    </source>
</evidence>
<dbReference type="PROSITE" id="PS51471">
    <property type="entry name" value="FE2OG_OXY"/>
    <property type="match status" value="1"/>
</dbReference>
<dbReference type="InterPro" id="IPR005123">
    <property type="entry name" value="Oxoglu/Fe-dep_dioxygenase_dom"/>
</dbReference>
<dbReference type="Pfam" id="PF03171">
    <property type="entry name" value="2OG-FeII_Oxy"/>
    <property type="match status" value="1"/>
</dbReference>
<evidence type="ECO:0000256" key="1">
    <source>
        <dbReference type="ARBA" id="ARBA00004123"/>
    </source>
</evidence>
<evidence type="ECO:0000256" key="5">
    <source>
        <dbReference type="ARBA" id="ARBA00022723"/>
    </source>
</evidence>
<dbReference type="InterPro" id="IPR026992">
    <property type="entry name" value="DIOX_N"/>
</dbReference>
<keyword evidence="6 9" id="KW-0408">Iron</keyword>
<evidence type="ECO:0000256" key="9">
    <source>
        <dbReference type="RuleBase" id="RU003682"/>
    </source>
</evidence>
<evidence type="ECO:0000256" key="7">
    <source>
        <dbReference type="ARBA" id="ARBA00023242"/>
    </source>
</evidence>
<evidence type="ECO:0000256" key="3">
    <source>
        <dbReference type="ARBA" id="ARBA00008056"/>
    </source>
</evidence>
<dbReference type="PANTHER" id="PTHR47991">
    <property type="entry name" value="OXOGLUTARATE/IRON-DEPENDENT DIOXYGENASE"/>
    <property type="match status" value="1"/>
</dbReference>
<protein>
    <recommendedName>
        <fullName evidence="11">Fe2OG dioxygenase domain-containing protein</fullName>
    </recommendedName>
</protein>
<dbReference type="GO" id="GO:0005737">
    <property type="term" value="C:cytoplasm"/>
    <property type="evidence" value="ECO:0007669"/>
    <property type="project" value="UniProtKB-SubCell"/>
</dbReference>
<evidence type="ECO:0000256" key="4">
    <source>
        <dbReference type="ARBA" id="ARBA00022490"/>
    </source>
</evidence>
<reference evidence="12" key="1">
    <citation type="submission" date="2021-01" db="UniProtKB">
        <authorList>
            <consortium name="EnsemblPlants"/>
        </authorList>
    </citation>
    <scope>IDENTIFICATION</scope>
</reference>
<keyword evidence="9" id="KW-0560">Oxidoreductase</keyword>
<keyword evidence="7" id="KW-0539">Nucleus</keyword>
<dbReference type="InterPro" id="IPR050295">
    <property type="entry name" value="Plant_2OG-oxidoreductases"/>
</dbReference>
<proteinExistence type="inferred from homology"/>
<comment type="similarity">
    <text evidence="3 9">Belongs to the iron/ascorbate-dependent oxidoreductase family.</text>
</comment>
<evidence type="ECO:0000313" key="13">
    <source>
        <dbReference type="Proteomes" id="UP000594263"/>
    </source>
</evidence>
<dbReference type="OMA" id="CDSGITT"/>
<dbReference type="GO" id="GO:0016491">
    <property type="term" value="F:oxidoreductase activity"/>
    <property type="evidence" value="ECO:0007669"/>
    <property type="project" value="UniProtKB-KW"/>
</dbReference>
<dbReference type="AlphaFoldDB" id="A0A7N0V0I1"/>